<dbReference type="Proteomes" id="UP000617681">
    <property type="component" value="Chromosome"/>
</dbReference>
<dbReference type="InterPro" id="IPR036565">
    <property type="entry name" value="Mur-like_cat_sf"/>
</dbReference>
<dbReference type="Gene3D" id="3.40.1390.10">
    <property type="entry name" value="MurE/MurF, N-terminal domain"/>
    <property type="match status" value="1"/>
</dbReference>
<dbReference type="AlphaFoldDB" id="A0A7T4BNC8"/>
<keyword evidence="4" id="KW-0460">Magnesium</keyword>
<feature type="domain" description="Mur ligase C-terminal" evidence="6">
    <location>
        <begin position="339"/>
        <end position="474"/>
    </location>
</feature>
<dbReference type="GO" id="GO:0051301">
    <property type="term" value="P:cell division"/>
    <property type="evidence" value="ECO:0007669"/>
    <property type="project" value="UniProtKB-KW"/>
</dbReference>
<dbReference type="InterPro" id="IPR005761">
    <property type="entry name" value="UDP-N-AcMur-Glu-dNH2Pim_ligase"/>
</dbReference>
<sequence>MAVTIERIATECAGELHLRQGSPDLEVSHIAINGADARPDGLFAAVAGTRSHGAKFAGSSQAAAIVTDKPGYEILKTAGETRPVIVFDDLRAHLGAVSALVCGNPSACMTVIGITGTSGKTTTSYMMEAGLAAAGATVGLIGTTGTRIAGKKVPTSLTTPEAPTLQELFLTMRDAGVTHVVMEVSSHAIALGRVGGVDFDIALFTNLSQDHLDFHPTMEDYFHTKAKLFVPGSPLRAKKSIICVDDKWGVDLTRLAGPAATTVSTKGAPANFMATDIETEPDGTSQFTVAYKGKKQRVTLHIPGVFNVANASLAIAAAAFTDLDVRTFIAGLANIQVPGRMEKIDNDKGVLAVVDYAHKPAALEAAIKAVRDEVEGRVIAVFGAGGDRDHGKRPIMGSAAVAGADVVIITDDNPRSEDPATIRKAIEDGAKEFVVSHPSRRSVEICNVGDRGQAIALAVNKSQAGDAIIVAGKGHEQGQLVGGEMRDFDDRIELRRALAADTGAQES</sequence>
<feature type="short sequence motif" description="Meso-diaminopimelate recognition motif" evidence="4">
    <location>
        <begin position="412"/>
        <end position="415"/>
    </location>
</feature>
<dbReference type="Pfam" id="PF02875">
    <property type="entry name" value="Mur_ligase_C"/>
    <property type="match status" value="1"/>
</dbReference>
<dbReference type="GO" id="GO:0071555">
    <property type="term" value="P:cell wall organization"/>
    <property type="evidence" value="ECO:0007669"/>
    <property type="project" value="UniProtKB-KW"/>
</dbReference>
<dbReference type="GeneID" id="92760442"/>
<comment type="PTM">
    <text evidence="4">Carboxylation is probably crucial for Mg(2+) binding and, consequently, for the gamma-phosphate positioning of ATP.</text>
</comment>
<dbReference type="Gene3D" id="3.90.190.20">
    <property type="entry name" value="Mur ligase, C-terminal domain"/>
    <property type="match status" value="1"/>
</dbReference>
<feature type="binding site" evidence="4">
    <location>
        <position position="472"/>
    </location>
    <ligand>
        <name>meso-2,6-diaminopimelate</name>
        <dbReference type="ChEBI" id="CHEBI:57791"/>
    </ligand>
</feature>
<keyword evidence="4" id="KW-0067">ATP-binding</keyword>
<gene>
    <name evidence="4" type="primary">murE</name>
    <name evidence="8" type="ORF">I6I10_07720</name>
    <name evidence="9" type="ORF">I6J21_08445</name>
</gene>
<accession>A0A7T4BNC8</accession>
<dbReference type="Proteomes" id="UP000596145">
    <property type="component" value="Chromosome"/>
</dbReference>
<keyword evidence="4" id="KW-0963">Cytoplasm</keyword>
<dbReference type="GO" id="GO:0000287">
    <property type="term" value="F:magnesium ion binding"/>
    <property type="evidence" value="ECO:0007669"/>
    <property type="project" value="UniProtKB-UniRule"/>
</dbReference>
<feature type="binding site" evidence="4">
    <location>
        <begin position="412"/>
        <end position="415"/>
    </location>
    <ligand>
        <name>meso-2,6-diaminopimelate</name>
        <dbReference type="ChEBI" id="CHEBI:57791"/>
    </ligand>
</feature>
<dbReference type="GO" id="GO:0008765">
    <property type="term" value="F:UDP-N-acetylmuramoylalanyl-D-glutamate-2,6-diaminopimelate ligase activity"/>
    <property type="evidence" value="ECO:0007669"/>
    <property type="project" value="UniProtKB-UniRule"/>
</dbReference>
<feature type="binding site" evidence="4">
    <location>
        <begin position="116"/>
        <end position="122"/>
    </location>
    <ligand>
        <name>ATP</name>
        <dbReference type="ChEBI" id="CHEBI:30616"/>
    </ligand>
</feature>
<feature type="binding site" evidence="4">
    <location>
        <begin position="158"/>
        <end position="159"/>
    </location>
    <ligand>
        <name>UDP-N-acetyl-alpha-D-muramoyl-L-alanyl-D-glutamate</name>
        <dbReference type="ChEBI" id="CHEBI:83900"/>
    </ligand>
</feature>
<evidence type="ECO:0000313" key="8">
    <source>
        <dbReference type="EMBL" id="QQB45420.1"/>
    </source>
</evidence>
<evidence type="ECO:0000313" key="10">
    <source>
        <dbReference type="Proteomes" id="UP000596145"/>
    </source>
</evidence>
<evidence type="ECO:0000256" key="2">
    <source>
        <dbReference type="ARBA" id="ARBA00022618"/>
    </source>
</evidence>
<name>A0A7T4BNC8_9CORY</name>
<dbReference type="InterPro" id="IPR013221">
    <property type="entry name" value="Mur_ligase_cen"/>
</dbReference>
<dbReference type="GO" id="GO:0005524">
    <property type="term" value="F:ATP binding"/>
    <property type="evidence" value="ECO:0007669"/>
    <property type="project" value="UniProtKB-UniRule"/>
</dbReference>
<protein>
    <recommendedName>
        <fullName evidence="4">UDP-N-acetylmuramoyl-L-alanyl-D-glutamate--2,6-diaminopimelate ligase</fullName>
        <ecNumber evidence="4">6.3.2.13</ecNumber>
    </recommendedName>
    <alternativeName>
        <fullName evidence="4">Meso-A2pm-adding enzyme</fullName>
    </alternativeName>
    <alternativeName>
        <fullName evidence="4">Meso-diaminopimelate-adding enzyme</fullName>
    </alternativeName>
    <alternativeName>
        <fullName evidence="4">UDP-MurNAc-L-Ala-D-Glu:meso-diaminopimelate ligase</fullName>
    </alternativeName>
    <alternativeName>
        <fullName evidence="4">UDP-MurNAc-tripeptide synthetase</fullName>
    </alternativeName>
    <alternativeName>
        <fullName evidence="4">UDP-N-acetylmuramyl-tripeptide synthetase</fullName>
    </alternativeName>
</protein>
<keyword evidence="4" id="KW-0547">Nucleotide-binding</keyword>
<comment type="subcellular location">
    <subcellularLocation>
        <location evidence="4 5">Cytoplasm</location>
    </subcellularLocation>
</comment>
<dbReference type="GO" id="GO:0008360">
    <property type="term" value="P:regulation of cell shape"/>
    <property type="evidence" value="ECO:0007669"/>
    <property type="project" value="UniProtKB-KW"/>
</dbReference>
<dbReference type="GO" id="GO:0009252">
    <property type="term" value="P:peptidoglycan biosynthetic process"/>
    <property type="evidence" value="ECO:0007669"/>
    <property type="project" value="UniProtKB-UniRule"/>
</dbReference>
<feature type="binding site" evidence="4">
    <location>
        <position position="193"/>
    </location>
    <ligand>
        <name>UDP-N-acetyl-alpha-D-muramoyl-L-alanyl-D-glutamate</name>
        <dbReference type="ChEBI" id="CHEBI:83900"/>
    </ligand>
</feature>
<evidence type="ECO:0000256" key="4">
    <source>
        <dbReference type="HAMAP-Rule" id="MF_00208"/>
    </source>
</evidence>
<keyword evidence="4 5" id="KW-0573">Peptidoglycan synthesis</keyword>
<keyword evidence="4 5" id="KW-0961">Cell wall biogenesis/degradation</keyword>
<comment type="similarity">
    <text evidence="1 4">Belongs to the MurCDEF family. MurE subfamily.</text>
</comment>
<evidence type="ECO:0000256" key="5">
    <source>
        <dbReference type="RuleBase" id="RU004135"/>
    </source>
</evidence>
<feature type="binding site" evidence="4">
    <location>
        <position position="185"/>
    </location>
    <ligand>
        <name>UDP-N-acetyl-alpha-D-muramoyl-L-alanyl-D-glutamate</name>
        <dbReference type="ChEBI" id="CHEBI:83900"/>
    </ligand>
</feature>
<keyword evidence="4 8" id="KW-0436">Ligase</keyword>
<comment type="caution">
    <text evidence="4">Lacks conserved residue(s) required for the propagation of feature annotation.</text>
</comment>
<organism evidence="8 10">
    <name type="scientific">Corynebacterium glucuronolyticum</name>
    <dbReference type="NCBI Taxonomy" id="39791"/>
    <lineage>
        <taxon>Bacteria</taxon>
        <taxon>Bacillati</taxon>
        <taxon>Actinomycetota</taxon>
        <taxon>Actinomycetes</taxon>
        <taxon>Mycobacteriales</taxon>
        <taxon>Corynebacteriaceae</taxon>
        <taxon>Corynebacterium</taxon>
    </lineage>
</organism>
<comment type="function">
    <text evidence="4">Catalyzes the addition of meso-diaminopimelic acid to the nucleotide precursor UDP-N-acetylmuramoyl-L-alanyl-D-glutamate (UMAG) in the biosynthesis of bacterial cell-wall peptidoglycan.</text>
</comment>
<dbReference type="InterPro" id="IPR035911">
    <property type="entry name" value="MurE/MurF_N"/>
</dbReference>
<feature type="binding site" evidence="4">
    <location>
        <position position="476"/>
    </location>
    <ligand>
        <name>meso-2,6-diaminopimelate</name>
        <dbReference type="ChEBI" id="CHEBI:57791"/>
    </ligand>
</feature>
<dbReference type="PANTHER" id="PTHR23135:SF4">
    <property type="entry name" value="UDP-N-ACETYLMURAMOYL-L-ALANYL-D-GLUTAMATE--2,6-DIAMINOPIMELATE LIGASE MURE HOMOLOG, CHLOROPLASTIC"/>
    <property type="match status" value="1"/>
</dbReference>
<keyword evidence="4 5" id="KW-0133">Cell shape</keyword>
<comment type="catalytic activity">
    <reaction evidence="4">
        <text>UDP-N-acetyl-alpha-D-muramoyl-L-alanyl-D-glutamate + meso-2,6-diaminopimelate + ATP = UDP-N-acetyl-alpha-D-muramoyl-L-alanyl-gamma-D-glutamyl-meso-2,6-diaminopimelate + ADP + phosphate + H(+)</text>
        <dbReference type="Rhea" id="RHEA:23676"/>
        <dbReference type="ChEBI" id="CHEBI:15378"/>
        <dbReference type="ChEBI" id="CHEBI:30616"/>
        <dbReference type="ChEBI" id="CHEBI:43474"/>
        <dbReference type="ChEBI" id="CHEBI:57791"/>
        <dbReference type="ChEBI" id="CHEBI:83900"/>
        <dbReference type="ChEBI" id="CHEBI:83905"/>
        <dbReference type="ChEBI" id="CHEBI:456216"/>
        <dbReference type="EC" id="6.3.2.13"/>
    </reaction>
</comment>
<dbReference type="UniPathway" id="UPA00219"/>
<dbReference type="GO" id="GO:0005737">
    <property type="term" value="C:cytoplasm"/>
    <property type="evidence" value="ECO:0007669"/>
    <property type="project" value="UniProtKB-SubCell"/>
</dbReference>
<proteinExistence type="inferred from homology"/>
<evidence type="ECO:0000313" key="9">
    <source>
        <dbReference type="EMBL" id="QRP69831.1"/>
    </source>
</evidence>
<dbReference type="HAMAP" id="MF_00208">
    <property type="entry name" value="MurE"/>
    <property type="match status" value="1"/>
</dbReference>
<evidence type="ECO:0000256" key="1">
    <source>
        <dbReference type="ARBA" id="ARBA00005898"/>
    </source>
</evidence>
<dbReference type="EMBL" id="CP066007">
    <property type="protein sequence ID" value="QQB45420.1"/>
    <property type="molecule type" value="Genomic_DNA"/>
</dbReference>
<dbReference type="Gene3D" id="3.40.1190.10">
    <property type="entry name" value="Mur-like, catalytic domain"/>
    <property type="match status" value="1"/>
</dbReference>
<dbReference type="NCBIfam" id="NF001124">
    <property type="entry name" value="PRK00139.1-2"/>
    <property type="match status" value="1"/>
</dbReference>
<dbReference type="OrthoDB" id="9800958at2"/>
<feature type="binding site" evidence="4">
    <location>
        <position position="388"/>
    </location>
    <ligand>
        <name>meso-2,6-diaminopimelate</name>
        <dbReference type="ChEBI" id="CHEBI:57791"/>
    </ligand>
</feature>
<reference evidence="8 10" key="1">
    <citation type="submission" date="2020-12" db="EMBL/GenBank/DDBJ databases">
        <title>FDA dAtabase for Regulatory Grade micrObial Sequences (FDA-ARGOS): Supporting development and validation of Infectious Disease Dx tests.</title>
        <authorList>
            <person name="Sproer C."/>
            <person name="Gronow S."/>
            <person name="Severitt S."/>
            <person name="Schroder I."/>
            <person name="Tallon L."/>
            <person name="Sadzewicz L."/>
            <person name="Zhao X."/>
            <person name="Boylan J."/>
            <person name="Ott S."/>
            <person name="Bowen H."/>
            <person name="Vavikolanu K."/>
            <person name="Mehta A."/>
            <person name="Aluvathingal J."/>
            <person name="Nadendla S."/>
            <person name="Lowell S."/>
            <person name="Myers T."/>
            <person name="Yan Y."/>
            <person name="Sichtig H."/>
        </authorList>
    </citation>
    <scope>NUCLEOTIDE SEQUENCE [LARGE SCALE GENOMIC DNA]</scope>
    <source>
        <strain evidence="8 10">FDAARGOS_1053</strain>
        <strain evidence="9">FDAARGOS_1191</strain>
    </source>
</reference>
<keyword evidence="2 4" id="KW-0132">Cell division</keyword>
<feature type="modified residue" description="N6-carboxylysine" evidence="4">
    <location>
        <position position="225"/>
    </location>
</feature>
<dbReference type="RefSeq" id="WP_005395515.1">
    <property type="nucleotide sequence ID" value="NZ_CP066007.1"/>
</dbReference>
<dbReference type="SUPFAM" id="SSF63418">
    <property type="entry name" value="MurE/MurF N-terminal domain"/>
    <property type="match status" value="1"/>
</dbReference>
<comment type="cofactor">
    <cofactor evidence="4">
        <name>Mg(2+)</name>
        <dbReference type="ChEBI" id="CHEBI:18420"/>
    </cofactor>
</comment>
<dbReference type="NCBIfam" id="NF001126">
    <property type="entry name" value="PRK00139.1-4"/>
    <property type="match status" value="1"/>
</dbReference>
<dbReference type="SUPFAM" id="SSF53623">
    <property type="entry name" value="MurD-like peptide ligases, catalytic domain"/>
    <property type="match status" value="1"/>
</dbReference>
<dbReference type="NCBIfam" id="TIGR01085">
    <property type="entry name" value="murE"/>
    <property type="match status" value="1"/>
</dbReference>
<keyword evidence="3 4" id="KW-0131">Cell cycle</keyword>
<dbReference type="EC" id="6.3.2.13" evidence="4"/>
<dbReference type="Pfam" id="PF08245">
    <property type="entry name" value="Mur_ligase_M"/>
    <property type="match status" value="1"/>
</dbReference>
<evidence type="ECO:0000259" key="7">
    <source>
        <dbReference type="Pfam" id="PF08245"/>
    </source>
</evidence>
<dbReference type="InterPro" id="IPR036615">
    <property type="entry name" value="Mur_ligase_C_dom_sf"/>
</dbReference>
<dbReference type="EMBL" id="CP069534">
    <property type="protein sequence ID" value="QRP69831.1"/>
    <property type="molecule type" value="Genomic_DNA"/>
</dbReference>
<evidence type="ECO:0000256" key="3">
    <source>
        <dbReference type="ARBA" id="ARBA00023306"/>
    </source>
</evidence>
<comment type="pathway">
    <text evidence="4 5">Cell wall biogenesis; peptidoglycan biosynthesis.</text>
</comment>
<feature type="domain" description="Mur ligase central" evidence="7">
    <location>
        <begin position="114"/>
        <end position="318"/>
    </location>
</feature>
<evidence type="ECO:0000259" key="6">
    <source>
        <dbReference type="Pfam" id="PF02875"/>
    </source>
</evidence>
<dbReference type="InterPro" id="IPR004101">
    <property type="entry name" value="Mur_ligase_C"/>
</dbReference>
<dbReference type="SUPFAM" id="SSF53244">
    <property type="entry name" value="MurD-like peptide ligases, peptide-binding domain"/>
    <property type="match status" value="1"/>
</dbReference>
<dbReference type="PANTHER" id="PTHR23135">
    <property type="entry name" value="MUR LIGASE FAMILY MEMBER"/>
    <property type="match status" value="1"/>
</dbReference>